<dbReference type="NCBIfam" id="TIGR00219">
    <property type="entry name" value="mreC"/>
    <property type="match status" value="1"/>
</dbReference>
<feature type="coiled-coil region" evidence="6">
    <location>
        <begin position="72"/>
        <end position="116"/>
    </location>
</feature>
<evidence type="ECO:0000313" key="12">
    <source>
        <dbReference type="Proteomes" id="UP000435177"/>
    </source>
</evidence>
<evidence type="ECO:0000256" key="6">
    <source>
        <dbReference type="SAM" id="Coils"/>
    </source>
</evidence>
<name>A0A268EG14_9BACL</name>
<comment type="function">
    <text evidence="5">Involved in formation and maintenance of cell shape.</text>
</comment>
<keyword evidence="7" id="KW-0812">Transmembrane</keyword>
<evidence type="ECO:0000256" key="3">
    <source>
        <dbReference type="ARBA" id="ARBA00022960"/>
    </source>
</evidence>
<dbReference type="Gene3D" id="2.40.10.350">
    <property type="entry name" value="Rod shape-determining protein MreC, domain 2"/>
    <property type="match status" value="1"/>
</dbReference>
<reference evidence="10 11" key="1">
    <citation type="submission" date="2017-07" db="EMBL/GenBank/DDBJ databases">
        <title>Isolation and whole genome analysis of endospore-forming bacteria from heroin.</title>
        <authorList>
            <person name="Kalinowski J."/>
            <person name="Ahrens B."/>
            <person name="Al-Dilaimi A."/>
            <person name="Winkler A."/>
            <person name="Wibberg D."/>
            <person name="Schleenbecker U."/>
            <person name="Ruckert C."/>
            <person name="Wolfel R."/>
            <person name="Grass G."/>
        </authorList>
    </citation>
    <scope>NUCLEOTIDE SEQUENCE [LARGE SCALE GENOMIC DNA]</scope>
    <source>
        <strain evidence="10 11">7537-G1</strain>
    </source>
</reference>
<dbReference type="EMBL" id="WOAA01000017">
    <property type="protein sequence ID" value="MUG67780.1"/>
    <property type="molecule type" value="Genomic_DNA"/>
</dbReference>
<evidence type="ECO:0000313" key="10">
    <source>
        <dbReference type="EMBL" id="PAD72061.1"/>
    </source>
</evidence>
<evidence type="ECO:0000256" key="1">
    <source>
        <dbReference type="ARBA" id="ARBA00009369"/>
    </source>
</evidence>
<dbReference type="InterPro" id="IPR042177">
    <property type="entry name" value="Cell/Rod_1"/>
</dbReference>
<keyword evidence="6" id="KW-0175">Coiled coil</keyword>
<evidence type="ECO:0000313" key="9">
    <source>
        <dbReference type="EMBL" id="MUG67780.1"/>
    </source>
</evidence>
<dbReference type="InterPro" id="IPR042175">
    <property type="entry name" value="Cell/Rod_MreC_2"/>
</dbReference>
<dbReference type="PANTHER" id="PTHR34138:SF1">
    <property type="entry name" value="CELL SHAPE-DETERMINING PROTEIN MREC"/>
    <property type="match status" value="1"/>
</dbReference>
<sequence length="297" mass="33282">MLQLFKLLGNKRLFIALIGLVAFIAIMGFTLGPRASLSWPEKFMRDTVGFVQSIFYKPASYIAGFFEDVRNMREIYDENERLRKAVAQYSRESASYNMMKANYDELQNIMNFTEHQKQRYEYVYRVAQVISVNSDPNNRTLVIDLGERDGVRVNMSVTSVEGMVGVVSSVSNFTSTVKLLTAMDEQDPNPQPIAVTAVGKETATADHKATFGIIESYNEKTGMLEMMRIPEDDPIEEGDQIISSGIGGLIPQGMIIGTVDEVRTSDYGQTRTASIVPAASFQDWKHVIVVFTPEEPE</sequence>
<dbReference type="Gene3D" id="2.40.10.340">
    <property type="entry name" value="Rod shape-determining protein MreC, domain 1"/>
    <property type="match status" value="1"/>
</dbReference>
<comment type="caution">
    <text evidence="10">The sequence shown here is derived from an EMBL/GenBank/DDBJ whole genome shotgun (WGS) entry which is preliminary data.</text>
</comment>
<feature type="transmembrane region" description="Helical" evidence="7">
    <location>
        <begin position="12"/>
        <end position="32"/>
    </location>
</feature>
<dbReference type="PANTHER" id="PTHR34138">
    <property type="entry name" value="CELL SHAPE-DETERMINING PROTEIN MREC"/>
    <property type="match status" value="1"/>
</dbReference>
<dbReference type="OrthoDB" id="9792313at2"/>
<keyword evidence="7" id="KW-0472">Membrane</keyword>
<evidence type="ECO:0000256" key="5">
    <source>
        <dbReference type="PIRNR" id="PIRNR038471"/>
    </source>
</evidence>
<dbReference type="GO" id="GO:0005886">
    <property type="term" value="C:plasma membrane"/>
    <property type="evidence" value="ECO:0007669"/>
    <property type="project" value="TreeGrafter"/>
</dbReference>
<keyword evidence="7" id="KW-1133">Transmembrane helix</keyword>
<evidence type="ECO:0000256" key="2">
    <source>
        <dbReference type="ARBA" id="ARBA00013855"/>
    </source>
</evidence>
<dbReference type="Proteomes" id="UP000435177">
    <property type="component" value="Unassembled WGS sequence"/>
</dbReference>
<dbReference type="PIRSF" id="PIRSF038471">
    <property type="entry name" value="MreC"/>
    <property type="match status" value="1"/>
</dbReference>
<organism evidence="10 11">
    <name type="scientific">Paenibacillus campinasensis</name>
    <dbReference type="NCBI Taxonomy" id="66347"/>
    <lineage>
        <taxon>Bacteria</taxon>
        <taxon>Bacillati</taxon>
        <taxon>Bacillota</taxon>
        <taxon>Bacilli</taxon>
        <taxon>Bacillales</taxon>
        <taxon>Paenibacillaceae</taxon>
        <taxon>Paenibacillus</taxon>
    </lineage>
</organism>
<keyword evidence="12" id="KW-1185">Reference proteome</keyword>
<feature type="domain" description="Rod shape-determining protein MreC beta-barrel core" evidence="8">
    <location>
        <begin position="129"/>
        <end position="290"/>
    </location>
</feature>
<gene>
    <name evidence="10" type="primary">mreC</name>
    <name evidence="10" type="ORF">CHH67_23395</name>
    <name evidence="9" type="ORF">GNP94_17460</name>
</gene>
<dbReference type="Pfam" id="PF04085">
    <property type="entry name" value="MreC"/>
    <property type="match status" value="1"/>
</dbReference>
<dbReference type="AlphaFoldDB" id="A0A268EG14"/>
<comment type="similarity">
    <text evidence="1 5">Belongs to the MreC family.</text>
</comment>
<keyword evidence="3 5" id="KW-0133">Cell shape</keyword>
<dbReference type="InterPro" id="IPR007221">
    <property type="entry name" value="MreC"/>
</dbReference>
<dbReference type="Proteomes" id="UP000215596">
    <property type="component" value="Unassembled WGS sequence"/>
</dbReference>
<dbReference type="InterPro" id="IPR055342">
    <property type="entry name" value="MreC_beta-barrel_core"/>
</dbReference>
<evidence type="ECO:0000259" key="8">
    <source>
        <dbReference type="Pfam" id="PF04085"/>
    </source>
</evidence>
<protein>
    <recommendedName>
        <fullName evidence="2 5">Cell shape-determining protein MreC</fullName>
    </recommendedName>
    <alternativeName>
        <fullName evidence="4 5">Cell shape protein MreC</fullName>
    </alternativeName>
</protein>
<proteinExistence type="inferred from homology"/>
<dbReference type="GO" id="GO:0008360">
    <property type="term" value="P:regulation of cell shape"/>
    <property type="evidence" value="ECO:0007669"/>
    <property type="project" value="UniProtKB-KW"/>
</dbReference>
<accession>A0A268EG14</accession>
<dbReference type="RefSeq" id="WP_095267792.1">
    <property type="nucleotide sequence ID" value="NZ_NPBY01000083.1"/>
</dbReference>
<evidence type="ECO:0000256" key="4">
    <source>
        <dbReference type="ARBA" id="ARBA00032089"/>
    </source>
</evidence>
<reference evidence="9 12" key="2">
    <citation type="submission" date="2019-11" db="EMBL/GenBank/DDBJ databases">
        <title>Draft genome sequences of five Paenibacillus species of dairy origin.</title>
        <authorList>
            <person name="Olajide A.M."/>
            <person name="Chen S."/>
            <person name="Lapointe G."/>
        </authorList>
    </citation>
    <scope>NUCLEOTIDE SEQUENCE [LARGE SCALE GENOMIC DNA]</scope>
    <source>
        <strain evidence="9 12">3CS1</strain>
    </source>
</reference>
<dbReference type="EMBL" id="NPBY01000083">
    <property type="protein sequence ID" value="PAD72061.1"/>
    <property type="molecule type" value="Genomic_DNA"/>
</dbReference>
<evidence type="ECO:0000256" key="7">
    <source>
        <dbReference type="SAM" id="Phobius"/>
    </source>
</evidence>
<evidence type="ECO:0000313" key="11">
    <source>
        <dbReference type="Proteomes" id="UP000215596"/>
    </source>
</evidence>